<evidence type="ECO:0000256" key="5">
    <source>
        <dbReference type="SAM" id="Phobius"/>
    </source>
</evidence>
<dbReference type="Pfam" id="PF00332">
    <property type="entry name" value="Glyco_hydro_17"/>
    <property type="match status" value="1"/>
</dbReference>
<evidence type="ECO:0000313" key="8">
    <source>
        <dbReference type="Proteomes" id="UP001567538"/>
    </source>
</evidence>
<keyword evidence="6" id="KW-0732">Signal</keyword>
<dbReference type="PANTHER" id="PTHR32227">
    <property type="entry name" value="GLUCAN ENDO-1,3-BETA-GLUCOSIDASE BG1-RELATED-RELATED"/>
    <property type="match status" value="1"/>
</dbReference>
<evidence type="ECO:0000313" key="7">
    <source>
        <dbReference type="EMBL" id="KAL1535442.1"/>
    </source>
</evidence>
<comment type="similarity">
    <text evidence="1 4">Belongs to the glycosyl hydrolase 17 family.</text>
</comment>
<keyword evidence="3" id="KW-0326">Glycosidase</keyword>
<accession>A0ABD1FUU7</accession>
<feature type="transmembrane region" description="Helical" evidence="5">
    <location>
        <begin position="334"/>
        <end position="351"/>
    </location>
</feature>
<keyword evidence="5" id="KW-0472">Membrane</keyword>
<dbReference type="Gene3D" id="3.20.20.80">
    <property type="entry name" value="Glycosidases"/>
    <property type="match status" value="1"/>
</dbReference>
<dbReference type="EMBL" id="JBEAFC010000011">
    <property type="protein sequence ID" value="KAL1535442.1"/>
    <property type="molecule type" value="Genomic_DNA"/>
</dbReference>
<proteinExistence type="inferred from homology"/>
<comment type="caution">
    <text evidence="7">The sequence shown here is derived from an EMBL/GenBank/DDBJ whole genome shotgun (WGS) entry which is preliminary data.</text>
</comment>
<dbReference type="InterPro" id="IPR017853">
    <property type="entry name" value="GH"/>
</dbReference>
<organism evidence="7 8">
    <name type="scientific">Salvia divinorum</name>
    <name type="common">Maria pastora</name>
    <name type="synonym">Diviner's sage</name>
    <dbReference type="NCBI Taxonomy" id="28513"/>
    <lineage>
        <taxon>Eukaryota</taxon>
        <taxon>Viridiplantae</taxon>
        <taxon>Streptophyta</taxon>
        <taxon>Embryophyta</taxon>
        <taxon>Tracheophyta</taxon>
        <taxon>Spermatophyta</taxon>
        <taxon>Magnoliopsida</taxon>
        <taxon>eudicotyledons</taxon>
        <taxon>Gunneridae</taxon>
        <taxon>Pentapetalae</taxon>
        <taxon>asterids</taxon>
        <taxon>lamiids</taxon>
        <taxon>Lamiales</taxon>
        <taxon>Lamiaceae</taxon>
        <taxon>Nepetoideae</taxon>
        <taxon>Mentheae</taxon>
        <taxon>Salviinae</taxon>
        <taxon>Salvia</taxon>
        <taxon>Salvia subgen. Calosphace</taxon>
    </lineage>
</organism>
<dbReference type="AlphaFoldDB" id="A0ABD1FUU7"/>
<evidence type="ECO:0000256" key="4">
    <source>
        <dbReference type="RuleBase" id="RU004335"/>
    </source>
</evidence>
<evidence type="ECO:0000256" key="1">
    <source>
        <dbReference type="ARBA" id="ARBA00008773"/>
    </source>
</evidence>
<dbReference type="GO" id="GO:0016798">
    <property type="term" value="F:hydrolase activity, acting on glycosyl bonds"/>
    <property type="evidence" value="ECO:0007669"/>
    <property type="project" value="UniProtKB-KW"/>
</dbReference>
<keyword evidence="2" id="KW-0378">Hydrolase</keyword>
<dbReference type="InterPro" id="IPR000490">
    <property type="entry name" value="Glyco_hydro_17"/>
</dbReference>
<keyword evidence="8" id="KW-1185">Reference proteome</keyword>
<keyword evidence="5" id="KW-0812">Transmembrane</keyword>
<dbReference type="Proteomes" id="UP001567538">
    <property type="component" value="Unassembled WGS sequence"/>
</dbReference>
<evidence type="ECO:0000256" key="6">
    <source>
        <dbReference type="SAM" id="SignalP"/>
    </source>
</evidence>
<name>A0ABD1FUU7_SALDI</name>
<gene>
    <name evidence="7" type="ORF">AAHA92_28219</name>
</gene>
<dbReference type="InterPro" id="IPR044965">
    <property type="entry name" value="Glyco_hydro_17_plant"/>
</dbReference>
<evidence type="ECO:0000256" key="2">
    <source>
        <dbReference type="ARBA" id="ARBA00022801"/>
    </source>
</evidence>
<protein>
    <submittedName>
        <fullName evidence="7">Uncharacterized protein</fullName>
    </submittedName>
</protein>
<dbReference type="SUPFAM" id="SSF51445">
    <property type="entry name" value="(Trans)glycosidases"/>
    <property type="match status" value="1"/>
</dbReference>
<reference evidence="7 8" key="1">
    <citation type="submission" date="2024-06" db="EMBL/GenBank/DDBJ databases">
        <title>A chromosome level genome sequence of Diviner's sage (Salvia divinorum).</title>
        <authorList>
            <person name="Ford S.A."/>
            <person name="Ro D.-K."/>
            <person name="Ness R.W."/>
            <person name="Phillips M.A."/>
        </authorList>
    </citation>
    <scope>NUCLEOTIDE SEQUENCE [LARGE SCALE GENOMIC DNA]</scope>
    <source>
        <strain evidence="7">SAF-2024a</strain>
        <tissue evidence="7">Leaf</tissue>
    </source>
</reference>
<feature type="chain" id="PRO_5044752090" evidence="6">
    <location>
        <begin position="21"/>
        <end position="364"/>
    </location>
</feature>
<feature type="signal peptide" evidence="6">
    <location>
        <begin position="1"/>
        <end position="20"/>
    </location>
</feature>
<sequence>MPPLLLLTSTLLLLSASSFAATIGVTYNPSLPNLPPPERVASTLQSLRIPAVRLLDPSNRSAAALWLHSHVLPYHPRTHISLISAGSDFTTTASTSAELLPAIRNLRLALLDLGIRTISVSTTFSFIDIMTTSFPPSAAEFQEPIGSLIVRPLLQFLDETNSSFLINLYPYNIFKIKSEIPVGFVLFQSNPFNFRDDDVTGARYRNLFDMMVDAIVAAMAVSGQENVPVIVTETGWPTGSEAEDAGNYAEMYLRGLITHLRSGSGTPLRKEGAAEAYVYELFDEGIQRGTTNNSNGTSSEAAAGGKQWGILYPNMTMKYRFRFSDGIRLYHPRLARLLALIFLLIVYLHYWKEFLEILDIIFNG</sequence>
<evidence type="ECO:0000256" key="3">
    <source>
        <dbReference type="ARBA" id="ARBA00023295"/>
    </source>
</evidence>
<keyword evidence="5" id="KW-1133">Transmembrane helix</keyword>